<name>A0AA39G4K0_MICHY</name>
<sequence>MLQEHSKLCICEDELRNFQISSVLTKTIADAVGNVNWANLIVPIGSDGALIRWTDSNIADGLQHRIRVLPWLALNEVFMGEFMAARTSTMSFQADGKTECKIRSSGMCAYAQAVADIHDDVEALQQYYIQFRLLKVKSRGFDAGFILNGSISLPFNDDTTAVFEIHPEDALKTIQLK</sequence>
<reference evidence="1" key="1">
    <citation type="journal article" date="2023" name="bioRxiv">
        <title>Scaffold-level genome assemblies of two parasitoid biocontrol wasps reveal the parthenogenesis mechanism and an associated novel virus.</title>
        <authorList>
            <person name="Inwood S."/>
            <person name="Skelly J."/>
            <person name="Guhlin J."/>
            <person name="Harrop T."/>
            <person name="Goldson S."/>
            <person name="Dearden P."/>
        </authorList>
    </citation>
    <scope>NUCLEOTIDE SEQUENCE</scope>
    <source>
        <strain evidence="1">Lincoln</strain>
        <tissue evidence="1">Whole body</tissue>
    </source>
</reference>
<dbReference type="GO" id="GO:0003951">
    <property type="term" value="F:NAD+ kinase activity"/>
    <property type="evidence" value="ECO:0007669"/>
    <property type="project" value="TreeGrafter"/>
</dbReference>
<organism evidence="1 2">
    <name type="scientific">Microctonus hyperodae</name>
    <name type="common">Parasitoid wasp</name>
    <dbReference type="NCBI Taxonomy" id="165561"/>
    <lineage>
        <taxon>Eukaryota</taxon>
        <taxon>Metazoa</taxon>
        <taxon>Ecdysozoa</taxon>
        <taxon>Arthropoda</taxon>
        <taxon>Hexapoda</taxon>
        <taxon>Insecta</taxon>
        <taxon>Pterygota</taxon>
        <taxon>Neoptera</taxon>
        <taxon>Endopterygota</taxon>
        <taxon>Hymenoptera</taxon>
        <taxon>Apocrita</taxon>
        <taxon>Ichneumonoidea</taxon>
        <taxon>Braconidae</taxon>
        <taxon>Euphorinae</taxon>
        <taxon>Microctonus</taxon>
    </lineage>
</organism>
<evidence type="ECO:0000313" key="1">
    <source>
        <dbReference type="EMBL" id="KAK0181233.1"/>
    </source>
</evidence>
<dbReference type="AlphaFoldDB" id="A0AA39G4K0"/>
<dbReference type="PANTHER" id="PTHR13158:SF5">
    <property type="entry name" value="NAD KINASE 2, MITOCHONDRIAL"/>
    <property type="match status" value="1"/>
</dbReference>
<evidence type="ECO:0000313" key="2">
    <source>
        <dbReference type="Proteomes" id="UP001168972"/>
    </source>
</evidence>
<comment type="caution">
    <text evidence="1">The sequence shown here is derived from an EMBL/GenBank/DDBJ whole genome shotgun (WGS) entry which is preliminary data.</text>
</comment>
<gene>
    <name evidence="1" type="ORF">PV327_003535</name>
</gene>
<protein>
    <submittedName>
        <fullName evidence="1">Uncharacterized protein</fullName>
    </submittedName>
</protein>
<dbReference type="GO" id="GO:0005739">
    <property type="term" value="C:mitochondrion"/>
    <property type="evidence" value="ECO:0007669"/>
    <property type="project" value="TreeGrafter"/>
</dbReference>
<accession>A0AA39G4K0</accession>
<dbReference type="GO" id="GO:0019674">
    <property type="term" value="P:NAD+ metabolic process"/>
    <property type="evidence" value="ECO:0007669"/>
    <property type="project" value="TreeGrafter"/>
</dbReference>
<dbReference type="EMBL" id="JAQQBR010000002">
    <property type="protein sequence ID" value="KAK0181233.1"/>
    <property type="molecule type" value="Genomic_DNA"/>
</dbReference>
<dbReference type="Proteomes" id="UP001168972">
    <property type="component" value="Unassembled WGS sequence"/>
</dbReference>
<keyword evidence="2" id="KW-1185">Reference proteome</keyword>
<reference evidence="1" key="2">
    <citation type="submission" date="2023-03" db="EMBL/GenBank/DDBJ databases">
        <authorList>
            <person name="Inwood S.N."/>
            <person name="Skelly J.G."/>
            <person name="Guhlin J."/>
            <person name="Harrop T.W.R."/>
            <person name="Goldson S.G."/>
            <person name="Dearden P.K."/>
        </authorList>
    </citation>
    <scope>NUCLEOTIDE SEQUENCE</scope>
    <source>
        <strain evidence="1">Lincoln</strain>
        <tissue evidence="1">Whole body</tissue>
    </source>
</reference>
<proteinExistence type="predicted"/>
<dbReference type="PANTHER" id="PTHR13158">
    <property type="match status" value="1"/>
</dbReference>